<feature type="region of interest" description="Disordered" evidence="8">
    <location>
        <begin position="1"/>
        <end position="115"/>
    </location>
</feature>
<dbReference type="VEuPathDB" id="VectorBase:HLOH_046625"/>
<keyword evidence="12" id="KW-1185">Reference proteome</keyword>
<evidence type="ECO:0000256" key="2">
    <source>
        <dbReference type="ARBA" id="ARBA00007357"/>
    </source>
</evidence>
<protein>
    <submittedName>
        <fullName evidence="11">Uncharacterized protein</fullName>
    </submittedName>
</protein>
<comment type="caution">
    <text evidence="11">The sequence shown here is derived from an EMBL/GenBank/DDBJ whole genome shotgun (WGS) entry which is preliminary data.</text>
</comment>
<evidence type="ECO:0000259" key="9">
    <source>
        <dbReference type="Pfam" id="PF01431"/>
    </source>
</evidence>
<dbReference type="PANTHER" id="PTHR11733:SF241">
    <property type="entry name" value="GH26575P-RELATED"/>
    <property type="match status" value="1"/>
</dbReference>
<comment type="cofactor">
    <cofactor evidence="1">
        <name>Zn(2+)</name>
        <dbReference type="ChEBI" id="CHEBI:29105"/>
    </cofactor>
</comment>
<evidence type="ECO:0000256" key="6">
    <source>
        <dbReference type="ARBA" id="ARBA00022833"/>
    </source>
</evidence>
<comment type="similarity">
    <text evidence="2">Belongs to the peptidase M13 family.</text>
</comment>
<dbReference type="InterPro" id="IPR008753">
    <property type="entry name" value="Peptidase_M13_N"/>
</dbReference>
<feature type="compositionally biased region" description="Polar residues" evidence="8">
    <location>
        <begin position="77"/>
        <end position="86"/>
    </location>
</feature>
<dbReference type="Pfam" id="PF01431">
    <property type="entry name" value="Peptidase_M13"/>
    <property type="match status" value="1"/>
</dbReference>
<dbReference type="EMBL" id="JABSTR010001244">
    <property type="protein sequence ID" value="KAH9383689.1"/>
    <property type="molecule type" value="Genomic_DNA"/>
</dbReference>
<keyword evidence="4" id="KW-0479">Metal-binding</keyword>
<dbReference type="InterPro" id="IPR042089">
    <property type="entry name" value="Peptidase_M13_dom_2"/>
</dbReference>
<evidence type="ECO:0000256" key="7">
    <source>
        <dbReference type="ARBA" id="ARBA00023049"/>
    </source>
</evidence>
<keyword evidence="5" id="KW-0378">Hydrolase</keyword>
<evidence type="ECO:0000313" key="11">
    <source>
        <dbReference type="EMBL" id="KAH9383689.1"/>
    </source>
</evidence>
<accession>A0A9J6H9K3</accession>
<keyword evidence="7" id="KW-0482">Metalloprotease</keyword>
<dbReference type="Gene3D" id="1.10.1380.10">
    <property type="entry name" value="Neutral endopeptidase , domain2"/>
    <property type="match status" value="1"/>
</dbReference>
<feature type="domain" description="Peptidase M13 N-terminal" evidence="10">
    <location>
        <begin position="169"/>
        <end position="525"/>
    </location>
</feature>
<evidence type="ECO:0000259" key="10">
    <source>
        <dbReference type="Pfam" id="PF05649"/>
    </source>
</evidence>
<dbReference type="Gene3D" id="3.40.390.10">
    <property type="entry name" value="Collagenase (Catalytic Domain)"/>
    <property type="match status" value="1"/>
</dbReference>
<evidence type="ECO:0000256" key="8">
    <source>
        <dbReference type="SAM" id="MobiDB-lite"/>
    </source>
</evidence>
<dbReference type="PROSITE" id="PS51885">
    <property type="entry name" value="NEPRILYSIN"/>
    <property type="match status" value="1"/>
</dbReference>
<evidence type="ECO:0000313" key="12">
    <source>
        <dbReference type="Proteomes" id="UP000821853"/>
    </source>
</evidence>
<evidence type="ECO:0000256" key="3">
    <source>
        <dbReference type="ARBA" id="ARBA00022670"/>
    </source>
</evidence>
<evidence type="ECO:0000256" key="1">
    <source>
        <dbReference type="ARBA" id="ARBA00001947"/>
    </source>
</evidence>
<keyword evidence="3" id="KW-0645">Protease</keyword>
<dbReference type="GO" id="GO:0016485">
    <property type="term" value="P:protein processing"/>
    <property type="evidence" value="ECO:0007669"/>
    <property type="project" value="TreeGrafter"/>
</dbReference>
<reference evidence="11 12" key="1">
    <citation type="journal article" date="2020" name="Cell">
        <title>Large-Scale Comparative Analyses of Tick Genomes Elucidate Their Genetic Diversity and Vector Capacities.</title>
        <authorList>
            <consortium name="Tick Genome and Microbiome Consortium (TIGMIC)"/>
            <person name="Jia N."/>
            <person name="Wang J."/>
            <person name="Shi W."/>
            <person name="Du L."/>
            <person name="Sun Y."/>
            <person name="Zhan W."/>
            <person name="Jiang J.F."/>
            <person name="Wang Q."/>
            <person name="Zhang B."/>
            <person name="Ji P."/>
            <person name="Bell-Sakyi L."/>
            <person name="Cui X.M."/>
            <person name="Yuan T.T."/>
            <person name="Jiang B.G."/>
            <person name="Yang W.F."/>
            <person name="Lam T.T."/>
            <person name="Chang Q.C."/>
            <person name="Ding S.J."/>
            <person name="Wang X.J."/>
            <person name="Zhu J.G."/>
            <person name="Ruan X.D."/>
            <person name="Zhao L."/>
            <person name="Wei J.T."/>
            <person name="Ye R.Z."/>
            <person name="Que T.C."/>
            <person name="Du C.H."/>
            <person name="Zhou Y.H."/>
            <person name="Cheng J.X."/>
            <person name="Dai P.F."/>
            <person name="Guo W.B."/>
            <person name="Han X.H."/>
            <person name="Huang E.J."/>
            <person name="Li L.F."/>
            <person name="Wei W."/>
            <person name="Gao Y.C."/>
            <person name="Liu J.Z."/>
            <person name="Shao H.Z."/>
            <person name="Wang X."/>
            <person name="Wang C.C."/>
            <person name="Yang T.C."/>
            <person name="Huo Q.B."/>
            <person name="Li W."/>
            <person name="Chen H.Y."/>
            <person name="Chen S.E."/>
            <person name="Zhou L.G."/>
            <person name="Ni X.B."/>
            <person name="Tian J.H."/>
            <person name="Sheng Y."/>
            <person name="Liu T."/>
            <person name="Pan Y.S."/>
            <person name="Xia L.Y."/>
            <person name="Li J."/>
            <person name="Zhao F."/>
            <person name="Cao W.C."/>
        </authorList>
    </citation>
    <scope>NUCLEOTIDE SEQUENCE [LARGE SCALE GENOMIC DNA]</scope>
    <source>
        <strain evidence="11">HaeL-2018</strain>
    </source>
</reference>
<dbReference type="OMA" id="PASNWWR"/>
<feature type="domain" description="Peptidase M13 C-terminal" evidence="9">
    <location>
        <begin position="690"/>
        <end position="774"/>
    </location>
</feature>
<dbReference type="PANTHER" id="PTHR11733">
    <property type="entry name" value="ZINC METALLOPROTEASE FAMILY M13 NEPRILYSIN-RELATED"/>
    <property type="match status" value="1"/>
</dbReference>
<organism evidence="11 12">
    <name type="scientific">Haemaphysalis longicornis</name>
    <name type="common">Bush tick</name>
    <dbReference type="NCBI Taxonomy" id="44386"/>
    <lineage>
        <taxon>Eukaryota</taxon>
        <taxon>Metazoa</taxon>
        <taxon>Ecdysozoa</taxon>
        <taxon>Arthropoda</taxon>
        <taxon>Chelicerata</taxon>
        <taxon>Arachnida</taxon>
        <taxon>Acari</taxon>
        <taxon>Parasitiformes</taxon>
        <taxon>Ixodida</taxon>
        <taxon>Ixodoidea</taxon>
        <taxon>Ixodidae</taxon>
        <taxon>Haemaphysalinae</taxon>
        <taxon>Haemaphysalis</taxon>
    </lineage>
</organism>
<sequence>MADETTSDSGKRRHHSSVSSTSSSKLLTKSTKSKHKAQELPHAAESGSLQDSVRAPLEETVMSMRDGGPRKAEQLPPSKSTTQQDSAAAPLKEASLPMSEHNSTSSACSFPGETVDKQDAHLPRTEAEDGVTLLLEWVQNKPVMLLCETPGCVRHAQELNTAMNTSTGPCDDFYKFVCGSWKPKRSEPSMIARTFDESADIAVSEMENPEDAVLPIAAQYYHSCVDERIETDSEIKIFKSFMADLGLAWPDRPGNGSLDPLEVLLNLSINWNFHMFFNLRAMPRYRGRRQTLYIRRGMLSNWPDTNLVVEGFKELVERHIEQLNVGPTAINYHELFDVVRDIIAAALSIPIGATEDVLFRLKDFDQHMNTRRSLQWETLLNKFHQPQYTWNLESIVFIEDTSILSKLDDLLKKYQTKIASLLAGFSWVYIRKNLLIVTGKPMLCLTGDAEQLRQKFKRECLSHVQSFFGVVVSARHLYARYNDTVRKRLNSFFESVRDQVVAEIDAARWIEVSVKQKVITKVRDIGFNAMPEQSFFSKVALNSLYSSFSRLSGSFVRNYINVARAYRQVIGHENFVSIYSKRLVARAPSRYNYYYNIAFMSLGTLEPPFLYLDGTSAMQYGSLGTLIAQCMVRSFDRHGVLVNHRGVRDSWWGPSRAYDRVVDCDLGGTEHSSSNVSAGRHAALFPLAPALTASFDAYRKAVAKKTPDDQDELRLEGLEEYTDDQVFFMTYCLMSCANRGNGEVCNVPLRHTKRFATAFECPIGSPMNPEKKCLVFE</sequence>
<evidence type="ECO:0000256" key="5">
    <source>
        <dbReference type="ARBA" id="ARBA00022801"/>
    </source>
</evidence>
<dbReference type="InterPro" id="IPR000718">
    <property type="entry name" value="Peptidase_M13"/>
</dbReference>
<dbReference type="Pfam" id="PF05649">
    <property type="entry name" value="Peptidase_M13_N"/>
    <property type="match status" value="1"/>
</dbReference>
<dbReference type="AlphaFoldDB" id="A0A9J6H9K3"/>
<dbReference type="OrthoDB" id="6495030at2759"/>
<dbReference type="InterPro" id="IPR024079">
    <property type="entry name" value="MetalloPept_cat_dom_sf"/>
</dbReference>
<keyword evidence="6" id="KW-0862">Zinc</keyword>
<dbReference type="InterPro" id="IPR018497">
    <property type="entry name" value="Peptidase_M13_C"/>
</dbReference>
<dbReference type="GO" id="GO:0005886">
    <property type="term" value="C:plasma membrane"/>
    <property type="evidence" value="ECO:0007669"/>
    <property type="project" value="TreeGrafter"/>
</dbReference>
<gene>
    <name evidence="11" type="ORF">HPB48_025455</name>
</gene>
<dbReference type="Proteomes" id="UP000821853">
    <property type="component" value="Unassembled WGS sequence"/>
</dbReference>
<dbReference type="GO" id="GO:0004222">
    <property type="term" value="F:metalloendopeptidase activity"/>
    <property type="evidence" value="ECO:0007669"/>
    <property type="project" value="InterPro"/>
</dbReference>
<feature type="compositionally biased region" description="Low complexity" evidence="8">
    <location>
        <begin position="17"/>
        <end position="30"/>
    </location>
</feature>
<evidence type="ECO:0000256" key="4">
    <source>
        <dbReference type="ARBA" id="ARBA00022723"/>
    </source>
</evidence>
<dbReference type="GO" id="GO:0046872">
    <property type="term" value="F:metal ion binding"/>
    <property type="evidence" value="ECO:0007669"/>
    <property type="project" value="UniProtKB-KW"/>
</dbReference>
<dbReference type="SUPFAM" id="SSF55486">
    <property type="entry name" value="Metalloproteases ('zincins'), catalytic domain"/>
    <property type="match status" value="1"/>
</dbReference>
<proteinExistence type="inferred from homology"/>
<name>A0A9J6H9K3_HAELO</name>